<evidence type="ECO:0000256" key="6">
    <source>
        <dbReference type="ARBA" id="ARBA00022454"/>
    </source>
</evidence>
<evidence type="ECO:0000256" key="17">
    <source>
        <dbReference type="ARBA" id="ARBA00030568"/>
    </source>
</evidence>
<dbReference type="InterPro" id="IPR013963">
    <property type="entry name" value="DASH_Dad2"/>
</dbReference>
<reference evidence="19" key="1">
    <citation type="submission" date="2021-02" db="EMBL/GenBank/DDBJ databases">
        <title>Psilocybe cubensis genome.</title>
        <authorList>
            <person name="Mckernan K.J."/>
            <person name="Crawford S."/>
            <person name="Trippe A."/>
            <person name="Kane L.T."/>
            <person name="Mclaughlin S."/>
        </authorList>
    </citation>
    <scope>NUCLEOTIDE SEQUENCE [LARGE SCALE GENOMIC DNA]</scope>
    <source>
        <strain evidence="19">MGC-MH-2018</strain>
    </source>
</reference>
<keyword evidence="15" id="KW-0131">Cell cycle</keyword>
<dbReference type="GO" id="GO:0000278">
    <property type="term" value="P:mitotic cell cycle"/>
    <property type="evidence" value="ECO:0007669"/>
    <property type="project" value="InterPro"/>
</dbReference>
<evidence type="ECO:0000256" key="4">
    <source>
        <dbReference type="ARBA" id="ARBA00005501"/>
    </source>
</evidence>
<evidence type="ECO:0000256" key="18">
    <source>
        <dbReference type="SAM" id="MobiDB-lite"/>
    </source>
</evidence>
<evidence type="ECO:0000313" key="19">
    <source>
        <dbReference type="EMBL" id="KAG5172651.1"/>
    </source>
</evidence>
<accession>A0A8H7Y7A1</accession>
<evidence type="ECO:0000256" key="2">
    <source>
        <dbReference type="ARBA" id="ARBA00004186"/>
    </source>
</evidence>
<keyword evidence="9" id="KW-0493">Microtubule</keyword>
<sequence length="125" mass="13484">MRHSVAPNRASQVSSNANATAAAVAKLLEKKKEYEGVAALERASALYLERLEALGDDCETMAKAGEVHGQVLTQWPKMFQILGQFLEAQGTQEPEDGGQSATSSSMGQRLVRIPIEELQPGNEKS</sequence>
<comment type="caution">
    <text evidence="19">The sequence shown here is derived from an EMBL/GenBank/DDBJ whole genome shotgun (WGS) entry which is preliminary data.</text>
</comment>
<evidence type="ECO:0000256" key="7">
    <source>
        <dbReference type="ARBA" id="ARBA00022490"/>
    </source>
</evidence>
<evidence type="ECO:0000256" key="12">
    <source>
        <dbReference type="ARBA" id="ARBA00022838"/>
    </source>
</evidence>
<evidence type="ECO:0000256" key="11">
    <source>
        <dbReference type="ARBA" id="ARBA00022829"/>
    </source>
</evidence>
<evidence type="ECO:0000256" key="5">
    <source>
        <dbReference type="ARBA" id="ARBA00020260"/>
    </source>
</evidence>
<dbReference type="Pfam" id="PF08654">
    <property type="entry name" value="DASH_Dad2"/>
    <property type="match status" value="1"/>
</dbReference>
<dbReference type="GO" id="GO:0044732">
    <property type="term" value="C:mitotic spindle pole body"/>
    <property type="evidence" value="ECO:0007669"/>
    <property type="project" value="TreeGrafter"/>
</dbReference>
<name>A0A8H7Y7A1_PSICU</name>
<evidence type="ECO:0000256" key="10">
    <source>
        <dbReference type="ARBA" id="ARBA00022776"/>
    </source>
</evidence>
<keyword evidence="16" id="KW-0137">Centromere</keyword>
<keyword evidence="7" id="KW-0963">Cytoplasm</keyword>
<evidence type="ECO:0000256" key="1">
    <source>
        <dbReference type="ARBA" id="ARBA00004123"/>
    </source>
</evidence>
<keyword evidence="11" id="KW-0159">Chromosome partition</keyword>
<evidence type="ECO:0000256" key="9">
    <source>
        <dbReference type="ARBA" id="ARBA00022701"/>
    </source>
</evidence>
<dbReference type="EMBL" id="JAFIQS010000002">
    <property type="protein sequence ID" value="KAG5172651.1"/>
    <property type="molecule type" value="Genomic_DNA"/>
</dbReference>
<feature type="region of interest" description="Disordered" evidence="18">
    <location>
        <begin position="89"/>
        <end position="125"/>
    </location>
</feature>
<evidence type="ECO:0000256" key="15">
    <source>
        <dbReference type="ARBA" id="ARBA00023306"/>
    </source>
</evidence>
<protein>
    <recommendedName>
        <fullName evidence="5">DASH complex subunit DAD2</fullName>
    </recommendedName>
    <alternativeName>
        <fullName evidence="17">Outer kinetochore protein DAD2</fullName>
    </alternativeName>
</protein>
<dbReference type="GO" id="GO:0042729">
    <property type="term" value="C:DASH complex"/>
    <property type="evidence" value="ECO:0007669"/>
    <property type="project" value="InterPro"/>
</dbReference>
<dbReference type="PANTHER" id="PTHR28036">
    <property type="entry name" value="DASH COMPLEX SUBUNIT DAD2"/>
    <property type="match status" value="1"/>
</dbReference>
<comment type="similarity">
    <text evidence="4">Belongs to the DASH complex DAD2 family.</text>
</comment>
<dbReference type="GO" id="GO:0051301">
    <property type="term" value="P:cell division"/>
    <property type="evidence" value="ECO:0007669"/>
    <property type="project" value="UniProtKB-KW"/>
</dbReference>
<dbReference type="PANTHER" id="PTHR28036:SF1">
    <property type="entry name" value="DASH COMPLEX SUBUNIT DAD2"/>
    <property type="match status" value="1"/>
</dbReference>
<proteinExistence type="inferred from homology"/>
<evidence type="ECO:0000256" key="16">
    <source>
        <dbReference type="ARBA" id="ARBA00023328"/>
    </source>
</evidence>
<keyword evidence="6" id="KW-0158">Chromosome</keyword>
<dbReference type="GO" id="GO:1990023">
    <property type="term" value="C:mitotic spindle midzone"/>
    <property type="evidence" value="ECO:0007669"/>
    <property type="project" value="TreeGrafter"/>
</dbReference>
<dbReference type="GO" id="GO:0005874">
    <property type="term" value="C:microtubule"/>
    <property type="evidence" value="ECO:0007669"/>
    <property type="project" value="UniProtKB-KW"/>
</dbReference>
<dbReference type="OrthoDB" id="3230169at2759"/>
<comment type="subcellular location">
    <subcellularLocation>
        <location evidence="3">Chromosome</location>
        <location evidence="3">Centromere</location>
        <location evidence="3">Kinetochore</location>
    </subcellularLocation>
    <subcellularLocation>
        <location evidence="2">Cytoplasm</location>
        <location evidence="2">Cytoskeleton</location>
        <location evidence="2">Spindle</location>
    </subcellularLocation>
    <subcellularLocation>
        <location evidence="1">Nucleus</location>
    </subcellularLocation>
</comment>
<gene>
    <name evidence="19" type="ORF">JR316_002153</name>
</gene>
<keyword evidence="14" id="KW-0539">Nucleus</keyword>
<keyword evidence="13" id="KW-0206">Cytoskeleton</keyword>
<organism evidence="19">
    <name type="scientific">Psilocybe cubensis</name>
    <name type="common">Psychedelic mushroom</name>
    <name type="synonym">Stropharia cubensis</name>
    <dbReference type="NCBI Taxonomy" id="181762"/>
    <lineage>
        <taxon>Eukaryota</taxon>
        <taxon>Fungi</taxon>
        <taxon>Dikarya</taxon>
        <taxon>Basidiomycota</taxon>
        <taxon>Agaricomycotina</taxon>
        <taxon>Agaricomycetes</taxon>
        <taxon>Agaricomycetidae</taxon>
        <taxon>Agaricales</taxon>
        <taxon>Agaricineae</taxon>
        <taxon>Strophariaceae</taxon>
        <taxon>Psilocybe</taxon>
    </lineage>
</organism>
<evidence type="ECO:0000256" key="14">
    <source>
        <dbReference type="ARBA" id="ARBA00023242"/>
    </source>
</evidence>
<evidence type="ECO:0000256" key="13">
    <source>
        <dbReference type="ARBA" id="ARBA00023212"/>
    </source>
</evidence>
<keyword evidence="12" id="KW-0995">Kinetochore</keyword>
<dbReference type="AlphaFoldDB" id="A0A8H7Y7A1"/>
<keyword evidence="10" id="KW-0498">Mitosis</keyword>
<evidence type="ECO:0000256" key="8">
    <source>
        <dbReference type="ARBA" id="ARBA00022618"/>
    </source>
</evidence>
<keyword evidence="8" id="KW-0132">Cell division</keyword>
<evidence type="ECO:0000256" key="3">
    <source>
        <dbReference type="ARBA" id="ARBA00004629"/>
    </source>
</evidence>
<dbReference type="GO" id="GO:0008608">
    <property type="term" value="P:attachment of spindle microtubules to kinetochore"/>
    <property type="evidence" value="ECO:0007669"/>
    <property type="project" value="TreeGrafter"/>
</dbReference>